<reference evidence="1" key="1">
    <citation type="submission" date="2020-06" db="EMBL/GenBank/DDBJ databases">
        <title>Draft genome of Bugula neritina, a colonial animal packing powerful symbionts and potential medicines.</title>
        <authorList>
            <person name="Rayko M."/>
        </authorList>
    </citation>
    <scope>NUCLEOTIDE SEQUENCE [LARGE SCALE GENOMIC DNA]</scope>
    <source>
        <strain evidence="1">Kwan_BN1</strain>
    </source>
</reference>
<dbReference type="AlphaFoldDB" id="A0A7J7J9H5"/>
<evidence type="ECO:0000313" key="2">
    <source>
        <dbReference type="Proteomes" id="UP000593567"/>
    </source>
</evidence>
<name>A0A7J7J9H5_BUGNE</name>
<organism evidence="1 2">
    <name type="scientific">Bugula neritina</name>
    <name type="common">Brown bryozoan</name>
    <name type="synonym">Sertularia neritina</name>
    <dbReference type="NCBI Taxonomy" id="10212"/>
    <lineage>
        <taxon>Eukaryota</taxon>
        <taxon>Metazoa</taxon>
        <taxon>Spiralia</taxon>
        <taxon>Lophotrochozoa</taxon>
        <taxon>Bryozoa</taxon>
        <taxon>Gymnolaemata</taxon>
        <taxon>Cheilostomatida</taxon>
        <taxon>Flustrina</taxon>
        <taxon>Buguloidea</taxon>
        <taxon>Bugulidae</taxon>
        <taxon>Bugula</taxon>
    </lineage>
</organism>
<evidence type="ECO:0000313" key="1">
    <source>
        <dbReference type="EMBL" id="KAF6022879.1"/>
    </source>
</evidence>
<accession>A0A7J7J9H5</accession>
<dbReference type="Proteomes" id="UP000593567">
    <property type="component" value="Unassembled WGS sequence"/>
</dbReference>
<comment type="caution">
    <text evidence="1">The sequence shown here is derived from an EMBL/GenBank/DDBJ whole genome shotgun (WGS) entry which is preliminary data.</text>
</comment>
<proteinExistence type="predicted"/>
<protein>
    <submittedName>
        <fullName evidence="1">Uncharacterized protein</fullName>
    </submittedName>
</protein>
<keyword evidence="2" id="KW-1185">Reference proteome</keyword>
<gene>
    <name evidence="1" type="ORF">EB796_018813</name>
</gene>
<dbReference type="SUPFAM" id="SSF63829">
    <property type="entry name" value="Calcium-dependent phosphotriesterase"/>
    <property type="match status" value="1"/>
</dbReference>
<sequence>MLPYIEAKFIKQRNLLFSQKACQDKSRLLNISLVTVPSSLTFISEHETDDQCMAANHRQDGDILIGTDNGIQLLSRDGNELSEYSTSVEKVTGVTETPQNVFILHREGDISKVEMCLAGDITKTQQLFQFDRTGNIAAVMAVSDRHVVVNHPDTKQLIIYDFITKQTETIHPDVYPFGLHFLPDGHLLGAGGNKLIKYKIENGKLTTVWTCDDVTGGYSVCTDSNGLIYVSGQSLKSLYIISPSGVLLKN</sequence>
<dbReference type="EMBL" id="VXIV02002795">
    <property type="protein sequence ID" value="KAF6022879.1"/>
    <property type="molecule type" value="Genomic_DNA"/>
</dbReference>